<dbReference type="InterPro" id="IPR020894">
    <property type="entry name" value="Cadherin_CS"/>
</dbReference>
<dbReference type="GO" id="GO:0005912">
    <property type="term" value="C:adherens junction"/>
    <property type="evidence" value="ECO:0007669"/>
    <property type="project" value="TreeGrafter"/>
</dbReference>
<feature type="domain" description="Cadherin" evidence="10">
    <location>
        <begin position="255"/>
        <end position="359"/>
    </location>
</feature>
<evidence type="ECO:0000256" key="4">
    <source>
        <dbReference type="ARBA" id="ARBA00022737"/>
    </source>
</evidence>
<dbReference type="GO" id="GO:0045296">
    <property type="term" value="F:cadherin binding"/>
    <property type="evidence" value="ECO:0007669"/>
    <property type="project" value="TreeGrafter"/>
</dbReference>
<keyword evidence="6 9" id="KW-1133">Transmembrane helix</keyword>
<evidence type="ECO:0000256" key="9">
    <source>
        <dbReference type="SAM" id="Phobius"/>
    </source>
</evidence>
<dbReference type="InterPro" id="IPR015919">
    <property type="entry name" value="Cadherin-like_sf"/>
</dbReference>
<feature type="domain" description="Cadherin" evidence="10">
    <location>
        <begin position="456"/>
        <end position="545"/>
    </location>
</feature>
<evidence type="ECO:0000313" key="11">
    <source>
        <dbReference type="EMBL" id="OWF39269.1"/>
    </source>
</evidence>
<dbReference type="PROSITE" id="PS00232">
    <property type="entry name" value="CADHERIN_1"/>
    <property type="match status" value="2"/>
</dbReference>
<dbReference type="GO" id="GO:0016339">
    <property type="term" value="P:calcium-dependent cell-cell adhesion via plasma membrane cell adhesion molecules"/>
    <property type="evidence" value="ECO:0007669"/>
    <property type="project" value="TreeGrafter"/>
</dbReference>
<dbReference type="GO" id="GO:0007156">
    <property type="term" value="P:homophilic cell adhesion via plasma membrane adhesion molecules"/>
    <property type="evidence" value="ECO:0007669"/>
    <property type="project" value="InterPro"/>
</dbReference>
<dbReference type="GO" id="GO:0007043">
    <property type="term" value="P:cell-cell junction assembly"/>
    <property type="evidence" value="ECO:0007669"/>
    <property type="project" value="TreeGrafter"/>
</dbReference>
<evidence type="ECO:0000256" key="6">
    <source>
        <dbReference type="ARBA" id="ARBA00022989"/>
    </source>
</evidence>
<dbReference type="InterPro" id="IPR039808">
    <property type="entry name" value="Cadherin"/>
</dbReference>
<evidence type="ECO:0000256" key="2">
    <source>
        <dbReference type="ARBA" id="ARBA00022692"/>
    </source>
</evidence>
<dbReference type="GO" id="GO:0005509">
    <property type="term" value="F:calcium ion binding"/>
    <property type="evidence" value="ECO:0007669"/>
    <property type="project" value="UniProtKB-UniRule"/>
</dbReference>
<evidence type="ECO:0000256" key="7">
    <source>
        <dbReference type="ARBA" id="ARBA00023136"/>
    </source>
</evidence>
<dbReference type="CDD" id="cd11304">
    <property type="entry name" value="Cadherin_repeat"/>
    <property type="match status" value="5"/>
</dbReference>
<comment type="subcellular location">
    <subcellularLocation>
        <location evidence="1">Membrane</location>
        <topology evidence="1">Single-pass membrane protein</topology>
    </subcellularLocation>
</comment>
<keyword evidence="12" id="KW-1185">Reference proteome</keyword>
<comment type="caution">
    <text evidence="11">The sequence shown here is derived from an EMBL/GenBank/DDBJ whole genome shotgun (WGS) entry which is preliminary data.</text>
</comment>
<feature type="domain" description="Cadherin" evidence="10">
    <location>
        <begin position="144"/>
        <end position="254"/>
    </location>
</feature>
<keyword evidence="2 9" id="KW-0812">Transmembrane</keyword>
<dbReference type="GO" id="GO:0000902">
    <property type="term" value="P:cell morphogenesis"/>
    <property type="evidence" value="ECO:0007669"/>
    <property type="project" value="TreeGrafter"/>
</dbReference>
<keyword evidence="4" id="KW-0677">Repeat</keyword>
<dbReference type="GO" id="GO:0044331">
    <property type="term" value="P:cell-cell adhesion mediated by cadherin"/>
    <property type="evidence" value="ECO:0007669"/>
    <property type="project" value="TreeGrafter"/>
</dbReference>
<evidence type="ECO:0000256" key="1">
    <source>
        <dbReference type="ARBA" id="ARBA00004167"/>
    </source>
</evidence>
<keyword evidence="7 9" id="KW-0472">Membrane</keyword>
<evidence type="ECO:0000259" key="10">
    <source>
        <dbReference type="PROSITE" id="PS50268"/>
    </source>
</evidence>
<dbReference type="OrthoDB" id="6144753at2759"/>
<keyword evidence="3" id="KW-0732">Signal</keyword>
<dbReference type="Gene3D" id="2.60.40.60">
    <property type="entry name" value="Cadherins"/>
    <property type="match status" value="5"/>
</dbReference>
<accession>A0A210PS06</accession>
<gene>
    <name evidence="11" type="ORF">KP79_PYT20725</name>
</gene>
<evidence type="ECO:0000256" key="3">
    <source>
        <dbReference type="ARBA" id="ARBA00022729"/>
    </source>
</evidence>
<feature type="domain" description="Cadherin" evidence="10">
    <location>
        <begin position="52"/>
        <end position="143"/>
    </location>
</feature>
<dbReference type="GO" id="GO:0016477">
    <property type="term" value="P:cell migration"/>
    <property type="evidence" value="ECO:0007669"/>
    <property type="project" value="TreeGrafter"/>
</dbReference>
<dbReference type="GO" id="GO:0034332">
    <property type="term" value="P:adherens junction organization"/>
    <property type="evidence" value="ECO:0007669"/>
    <property type="project" value="TreeGrafter"/>
</dbReference>
<evidence type="ECO:0000313" key="12">
    <source>
        <dbReference type="Proteomes" id="UP000242188"/>
    </source>
</evidence>
<feature type="transmembrane region" description="Helical" evidence="9">
    <location>
        <begin position="563"/>
        <end position="587"/>
    </location>
</feature>
<dbReference type="Proteomes" id="UP000242188">
    <property type="component" value="Unassembled WGS sequence"/>
</dbReference>
<organism evidence="11 12">
    <name type="scientific">Mizuhopecten yessoensis</name>
    <name type="common">Japanese scallop</name>
    <name type="synonym">Patinopecten yessoensis</name>
    <dbReference type="NCBI Taxonomy" id="6573"/>
    <lineage>
        <taxon>Eukaryota</taxon>
        <taxon>Metazoa</taxon>
        <taxon>Spiralia</taxon>
        <taxon>Lophotrochozoa</taxon>
        <taxon>Mollusca</taxon>
        <taxon>Bivalvia</taxon>
        <taxon>Autobranchia</taxon>
        <taxon>Pteriomorphia</taxon>
        <taxon>Pectinida</taxon>
        <taxon>Pectinoidea</taxon>
        <taxon>Pectinidae</taxon>
        <taxon>Mizuhopecten</taxon>
    </lineage>
</organism>
<dbReference type="EMBL" id="NEDP02005536">
    <property type="protein sequence ID" value="OWF39269.1"/>
    <property type="molecule type" value="Genomic_DNA"/>
</dbReference>
<name>A0A210PS06_MIZYE</name>
<dbReference type="GO" id="GO:0008013">
    <property type="term" value="F:beta-catenin binding"/>
    <property type="evidence" value="ECO:0007669"/>
    <property type="project" value="TreeGrafter"/>
</dbReference>
<keyword evidence="5 8" id="KW-0106">Calcium</keyword>
<dbReference type="InterPro" id="IPR002126">
    <property type="entry name" value="Cadherin-like_dom"/>
</dbReference>
<evidence type="ECO:0000256" key="8">
    <source>
        <dbReference type="PROSITE-ProRule" id="PRU00043"/>
    </source>
</evidence>
<feature type="domain" description="Cadherin" evidence="10">
    <location>
        <begin position="360"/>
        <end position="457"/>
    </location>
</feature>
<dbReference type="GO" id="GO:0016342">
    <property type="term" value="C:catenin complex"/>
    <property type="evidence" value="ECO:0007669"/>
    <property type="project" value="TreeGrafter"/>
</dbReference>
<protein>
    <submittedName>
        <fullName evidence="11">Cadherin-89D</fullName>
    </submittedName>
</protein>
<dbReference type="PANTHER" id="PTHR24027">
    <property type="entry name" value="CADHERIN-23"/>
    <property type="match status" value="1"/>
</dbReference>
<feature type="transmembrane region" description="Helical" evidence="9">
    <location>
        <begin position="12"/>
        <end position="32"/>
    </location>
</feature>
<evidence type="ECO:0000256" key="5">
    <source>
        <dbReference type="ARBA" id="ARBA00022837"/>
    </source>
</evidence>
<dbReference type="AlphaFoldDB" id="A0A210PS06"/>
<dbReference type="SMART" id="SM00112">
    <property type="entry name" value="CA"/>
    <property type="match status" value="5"/>
</dbReference>
<reference evidence="11 12" key="1">
    <citation type="journal article" date="2017" name="Nat. Ecol. Evol.">
        <title>Scallop genome provides insights into evolution of bilaterian karyotype and development.</title>
        <authorList>
            <person name="Wang S."/>
            <person name="Zhang J."/>
            <person name="Jiao W."/>
            <person name="Li J."/>
            <person name="Xun X."/>
            <person name="Sun Y."/>
            <person name="Guo X."/>
            <person name="Huan P."/>
            <person name="Dong B."/>
            <person name="Zhang L."/>
            <person name="Hu X."/>
            <person name="Sun X."/>
            <person name="Wang J."/>
            <person name="Zhao C."/>
            <person name="Wang Y."/>
            <person name="Wang D."/>
            <person name="Huang X."/>
            <person name="Wang R."/>
            <person name="Lv J."/>
            <person name="Li Y."/>
            <person name="Zhang Z."/>
            <person name="Liu B."/>
            <person name="Lu W."/>
            <person name="Hui Y."/>
            <person name="Liang J."/>
            <person name="Zhou Z."/>
            <person name="Hou R."/>
            <person name="Li X."/>
            <person name="Liu Y."/>
            <person name="Li H."/>
            <person name="Ning X."/>
            <person name="Lin Y."/>
            <person name="Zhao L."/>
            <person name="Xing Q."/>
            <person name="Dou J."/>
            <person name="Li Y."/>
            <person name="Mao J."/>
            <person name="Guo H."/>
            <person name="Dou H."/>
            <person name="Li T."/>
            <person name="Mu C."/>
            <person name="Jiang W."/>
            <person name="Fu Q."/>
            <person name="Fu X."/>
            <person name="Miao Y."/>
            <person name="Liu J."/>
            <person name="Yu Q."/>
            <person name="Li R."/>
            <person name="Liao H."/>
            <person name="Li X."/>
            <person name="Kong Y."/>
            <person name="Jiang Z."/>
            <person name="Chourrout D."/>
            <person name="Li R."/>
            <person name="Bao Z."/>
        </authorList>
    </citation>
    <scope>NUCLEOTIDE SEQUENCE [LARGE SCALE GENOMIC DNA]</scope>
    <source>
        <strain evidence="11 12">PY_sf001</strain>
    </source>
</reference>
<dbReference type="Pfam" id="PF00028">
    <property type="entry name" value="Cadherin"/>
    <property type="match status" value="2"/>
</dbReference>
<dbReference type="PANTHER" id="PTHR24027:SF422">
    <property type="entry name" value="CADHERIN DOMAIN-CONTAINING PROTEIN"/>
    <property type="match status" value="1"/>
</dbReference>
<sequence>MQYKSERDSRGMYIMDISVFSLGLLVTVFLTVDSTDPCSIPLTGYESFIRDVPENTPVGSVLGKLKVSGGSDEVELTQQPNDYLLLDQASRNITLQRALDTDQGTSTIILRVECSIRKEIDSPSIPLMVRVILEDVNDNPPVFSHSNYVIDVTEDTALGTIIFRDAIATDADQKGGGNDQISYRILPGSYSNYFDIEYPLYPDIKLRKPLDFETFNKMTVDIEAKDNPVRGVSMNSRATLIINVMDTDDLIPTFTSEYYSGNVDINATRGTTVNFSPPLLARDQDQLNTTVIYQIYDPSFHFLINNTTGTVTVDSKLAKTMYSALVKATQIDNPLRHGIALVQINVAGLNLTLPNGPSFRQRLYETTIAESQPPGTTVMTVPVTVKNPAGPLSFNILENISEFAVDQRGNIFLTRSLDYDGQDKEYRFTLEVSDGMHFATTPIHIRIEDVNDNSPELGNSEFTVSTERVQGAIVTAIEGRDKDPNTHLQYQLKTYTSLFHINSVGDISITATPRELKQESYLLVVDVADDGVPKRSTVALVTVKFPRHMLMSHGLFAIGGTDLLAVILGALAAVLFFVAVILIVFIIRWKLSYTNEKLTKVRQQNGLDPKGLLYTSSKPSMGSVTVDIKHNGDIKKIPNTDIPTNIQENPLSEDKMHYGFSNISKEGSTDIHINTTVIPYGNSFNNYEERRSYQNVVLKTFHVPEGSTGDSNRGLMKVHLPKTTFLCQSNNLSCVDNDRTNSYDWELSRNATGKSTTGNEEIQRKT</sequence>
<dbReference type="PRINTS" id="PR00205">
    <property type="entry name" value="CADHERIN"/>
</dbReference>
<proteinExistence type="predicted"/>
<dbReference type="SUPFAM" id="SSF49313">
    <property type="entry name" value="Cadherin-like"/>
    <property type="match status" value="4"/>
</dbReference>
<dbReference type="PROSITE" id="PS50268">
    <property type="entry name" value="CADHERIN_2"/>
    <property type="match status" value="5"/>
</dbReference>